<accession>A0A8S8ZRZ6</accession>
<dbReference type="Proteomes" id="UP000433876">
    <property type="component" value="Unassembled WGS sequence"/>
</dbReference>
<evidence type="ECO:0000256" key="3">
    <source>
        <dbReference type="ARBA" id="ARBA00009734"/>
    </source>
</evidence>
<evidence type="ECO:0000256" key="6">
    <source>
        <dbReference type="ARBA" id="ARBA00023128"/>
    </source>
</evidence>
<dbReference type="InterPro" id="IPR012882">
    <property type="entry name" value="Fmp46"/>
</dbReference>
<dbReference type="EMBL" id="NMPR01000088">
    <property type="protein sequence ID" value="KAA8631022.1"/>
    <property type="molecule type" value="Genomic_DNA"/>
</dbReference>
<comment type="subcellular location">
    <subcellularLocation>
        <location evidence="2">Mitochondrion</location>
    </subcellularLocation>
</comment>
<name>A0A8S8ZRZ6_SORMA</name>
<reference evidence="7 8" key="1">
    <citation type="submission" date="2017-07" db="EMBL/GenBank/DDBJ databases">
        <title>Genome sequence of the Sordaria macrospora wild type strain R19027.</title>
        <authorList>
            <person name="Nowrousian M."/>
            <person name="Teichert I."/>
            <person name="Kueck U."/>
        </authorList>
    </citation>
    <scope>NUCLEOTIDE SEQUENCE [LARGE SCALE GENOMIC DNA]</scope>
    <source>
        <strain evidence="7 8">R19027</strain>
        <tissue evidence="7">Mycelium</tissue>
    </source>
</reference>
<evidence type="ECO:0000313" key="8">
    <source>
        <dbReference type="Proteomes" id="UP000433876"/>
    </source>
</evidence>
<comment type="similarity">
    <text evidence="3">Belongs to the FMP46 family.</text>
</comment>
<sequence>MFKFLQPKVLDAITLFHKASNPASIRIATLLKQAAGSGAAVSDNAPAKKSDFELNITEEAPTTEQLTTILDYVGKAGIPSIISNAQNQEEALKKFKQNADSLNRPIVVDWNNGKVFTSDNESAILKMLEALPKKN</sequence>
<dbReference type="GO" id="GO:0016491">
    <property type="term" value="F:oxidoreductase activity"/>
    <property type="evidence" value="ECO:0007669"/>
    <property type="project" value="UniProtKB-KW"/>
</dbReference>
<evidence type="ECO:0000256" key="1">
    <source>
        <dbReference type="ARBA" id="ARBA00002963"/>
    </source>
</evidence>
<keyword evidence="4" id="KW-0809">Transit peptide</keyword>
<dbReference type="Pfam" id="PF07955">
    <property type="entry name" value="DUF1687"/>
    <property type="match status" value="1"/>
</dbReference>
<protein>
    <submittedName>
        <fullName evidence="7">Uncharacterized protein</fullName>
    </submittedName>
</protein>
<dbReference type="GO" id="GO:0005739">
    <property type="term" value="C:mitochondrion"/>
    <property type="evidence" value="ECO:0007669"/>
    <property type="project" value="UniProtKB-SubCell"/>
</dbReference>
<keyword evidence="5" id="KW-0560">Oxidoreductase</keyword>
<comment type="function">
    <text evidence="1">Putative mitochondrial redox protein which could be involved in the reduction of small toxic molecules.</text>
</comment>
<evidence type="ECO:0000256" key="2">
    <source>
        <dbReference type="ARBA" id="ARBA00004173"/>
    </source>
</evidence>
<dbReference type="PANTHER" id="PTHR28071:SF1">
    <property type="entry name" value="REDOX PROTEIN FMP46, MITOCHONDRIAL-RELATED"/>
    <property type="match status" value="1"/>
</dbReference>
<dbReference type="AlphaFoldDB" id="A0A8S8ZRZ6"/>
<evidence type="ECO:0000256" key="5">
    <source>
        <dbReference type="ARBA" id="ARBA00023002"/>
    </source>
</evidence>
<dbReference type="Gene3D" id="3.40.30.10">
    <property type="entry name" value="Glutaredoxin"/>
    <property type="match status" value="1"/>
</dbReference>
<gene>
    <name evidence="7" type="ORF">SMACR_05767</name>
</gene>
<comment type="caution">
    <text evidence="7">The sequence shown here is derived from an EMBL/GenBank/DDBJ whole genome shotgun (WGS) entry which is preliminary data.</text>
</comment>
<dbReference type="InterPro" id="IPR036249">
    <property type="entry name" value="Thioredoxin-like_sf"/>
</dbReference>
<keyword evidence="6" id="KW-0496">Mitochondrion</keyword>
<dbReference type="OMA" id="IVDWNNG"/>
<dbReference type="PANTHER" id="PTHR28071">
    <property type="entry name" value="REDOX PROTEIN FMP46, MITOCHONDRIAL-RELATED"/>
    <property type="match status" value="1"/>
</dbReference>
<organism evidence="7 8">
    <name type="scientific">Sordaria macrospora</name>
    <dbReference type="NCBI Taxonomy" id="5147"/>
    <lineage>
        <taxon>Eukaryota</taxon>
        <taxon>Fungi</taxon>
        <taxon>Dikarya</taxon>
        <taxon>Ascomycota</taxon>
        <taxon>Pezizomycotina</taxon>
        <taxon>Sordariomycetes</taxon>
        <taxon>Sordariomycetidae</taxon>
        <taxon>Sordariales</taxon>
        <taxon>Sordariaceae</taxon>
        <taxon>Sordaria</taxon>
    </lineage>
</organism>
<dbReference type="VEuPathDB" id="FungiDB:SMAC_05767"/>
<evidence type="ECO:0000313" key="7">
    <source>
        <dbReference type="EMBL" id="KAA8631022.1"/>
    </source>
</evidence>
<dbReference type="SUPFAM" id="SSF52833">
    <property type="entry name" value="Thioredoxin-like"/>
    <property type="match status" value="1"/>
</dbReference>
<evidence type="ECO:0000256" key="4">
    <source>
        <dbReference type="ARBA" id="ARBA00022946"/>
    </source>
</evidence>
<proteinExistence type="inferred from homology"/>